<dbReference type="GO" id="GO:0003676">
    <property type="term" value="F:nucleic acid binding"/>
    <property type="evidence" value="ECO:0007669"/>
    <property type="project" value="InterPro"/>
</dbReference>
<dbReference type="AlphaFoldDB" id="A0A1T4VNX8"/>
<dbReference type="InterPro" id="IPR036397">
    <property type="entry name" value="RNaseH_sf"/>
</dbReference>
<feature type="domain" description="YprB ribonuclease H-like" evidence="1">
    <location>
        <begin position="87"/>
        <end position="236"/>
    </location>
</feature>
<dbReference type="RefSeq" id="WP_078683955.1">
    <property type="nucleotide sequence ID" value="NZ_FUYA01000002.1"/>
</dbReference>
<sequence>MLEHSFCLIPRVGVGTEEKYWNAGLSSWDDVFAPEAERLLKTKTTWVRQYVEEARERLNAGDALYFQRLLPSAQHWRLFRAFRDDAAYVDIETTGLGIGEDHITSIALYGHGEVKTYVYGQNLEDFQDDIRDFSLLVTYNGKTFDAPFIERYFQIKLNMAHLDLRYILKALGFTGGLKQCEKQIGMDREELDGVNGYFAIVLWNEYQRTRDPEVLETLLAYNAADVVSLEQLLVHAWNCLSAKTPFGCDLQLPKATEPVVPHTASRAVVERLQSRMGQMF</sequence>
<dbReference type="Gene3D" id="3.30.420.10">
    <property type="entry name" value="Ribonuclease H-like superfamily/Ribonuclease H"/>
    <property type="match status" value="1"/>
</dbReference>
<evidence type="ECO:0000313" key="3">
    <source>
        <dbReference type="Proteomes" id="UP000189733"/>
    </source>
</evidence>
<keyword evidence="3" id="KW-1185">Reference proteome</keyword>
<gene>
    <name evidence="2" type="ORF">SAMN02745702_00635</name>
</gene>
<dbReference type="PANTHER" id="PTHR38462:SF1">
    <property type="entry name" value="YPRB RIBONUCLEASE H-LIKE DOMAIN-CONTAINING PROTEIN"/>
    <property type="match status" value="1"/>
</dbReference>
<dbReference type="InterPro" id="IPR012337">
    <property type="entry name" value="RNaseH-like_sf"/>
</dbReference>
<accession>A0A1T4VNX8</accession>
<name>A0A1T4VNX8_9BACT</name>
<dbReference type="InterPro" id="IPR038720">
    <property type="entry name" value="YprB_RNase_H-like_dom"/>
</dbReference>
<evidence type="ECO:0000259" key="1">
    <source>
        <dbReference type="Pfam" id="PF13482"/>
    </source>
</evidence>
<reference evidence="2 3" key="1">
    <citation type="submission" date="2017-02" db="EMBL/GenBank/DDBJ databases">
        <authorList>
            <person name="Peterson S.W."/>
        </authorList>
    </citation>
    <scope>NUCLEOTIDE SEQUENCE [LARGE SCALE GENOMIC DNA]</scope>
    <source>
        <strain evidence="2 3">DSM 18034</strain>
    </source>
</reference>
<proteinExistence type="predicted"/>
<dbReference type="PANTHER" id="PTHR38462">
    <property type="entry name" value="EXONUCLEASE-LIKE PROTEIN"/>
    <property type="match status" value="1"/>
</dbReference>
<dbReference type="STRING" id="1121442.SAMN02745702_00635"/>
<evidence type="ECO:0000313" key="2">
    <source>
        <dbReference type="EMBL" id="SKA66637.1"/>
    </source>
</evidence>
<protein>
    <recommendedName>
        <fullName evidence="1">YprB ribonuclease H-like domain-containing protein</fullName>
    </recommendedName>
</protein>
<dbReference type="OrthoDB" id="9790530at2"/>
<dbReference type="EMBL" id="FUYA01000002">
    <property type="protein sequence ID" value="SKA66637.1"/>
    <property type="molecule type" value="Genomic_DNA"/>
</dbReference>
<dbReference type="SUPFAM" id="SSF53098">
    <property type="entry name" value="Ribonuclease H-like"/>
    <property type="match status" value="1"/>
</dbReference>
<organism evidence="2 3">
    <name type="scientific">Desulfobaculum bizertense DSM 18034</name>
    <dbReference type="NCBI Taxonomy" id="1121442"/>
    <lineage>
        <taxon>Bacteria</taxon>
        <taxon>Pseudomonadati</taxon>
        <taxon>Thermodesulfobacteriota</taxon>
        <taxon>Desulfovibrionia</taxon>
        <taxon>Desulfovibrionales</taxon>
        <taxon>Desulfovibrionaceae</taxon>
        <taxon>Desulfobaculum</taxon>
    </lineage>
</organism>
<dbReference type="Proteomes" id="UP000189733">
    <property type="component" value="Unassembled WGS sequence"/>
</dbReference>
<dbReference type="Pfam" id="PF13482">
    <property type="entry name" value="RNase_H_2"/>
    <property type="match status" value="1"/>
</dbReference>